<protein>
    <submittedName>
        <fullName evidence="1">Uncharacterized protein</fullName>
    </submittedName>
</protein>
<evidence type="ECO:0000313" key="2">
    <source>
        <dbReference type="Proteomes" id="UP000807025"/>
    </source>
</evidence>
<name>A0A9P5ZW42_PLEER</name>
<gene>
    <name evidence="1" type="ORF">BDN71DRAFT_1431870</name>
</gene>
<dbReference type="Proteomes" id="UP000807025">
    <property type="component" value="Unassembled WGS sequence"/>
</dbReference>
<reference evidence="1" key="1">
    <citation type="submission" date="2020-11" db="EMBL/GenBank/DDBJ databases">
        <authorList>
            <consortium name="DOE Joint Genome Institute"/>
            <person name="Ahrendt S."/>
            <person name="Riley R."/>
            <person name="Andreopoulos W."/>
            <person name="Labutti K."/>
            <person name="Pangilinan J."/>
            <person name="Ruiz-Duenas F.J."/>
            <person name="Barrasa J.M."/>
            <person name="Sanchez-Garcia M."/>
            <person name="Camarero S."/>
            <person name="Miyauchi S."/>
            <person name="Serrano A."/>
            <person name="Linde D."/>
            <person name="Babiker R."/>
            <person name="Drula E."/>
            <person name="Ayuso-Fernandez I."/>
            <person name="Pacheco R."/>
            <person name="Padilla G."/>
            <person name="Ferreira P."/>
            <person name="Barriuso J."/>
            <person name="Kellner H."/>
            <person name="Castanera R."/>
            <person name="Alfaro M."/>
            <person name="Ramirez L."/>
            <person name="Pisabarro A.G."/>
            <person name="Kuo A."/>
            <person name="Tritt A."/>
            <person name="Lipzen A."/>
            <person name="He G."/>
            <person name="Yan M."/>
            <person name="Ng V."/>
            <person name="Cullen D."/>
            <person name="Martin F."/>
            <person name="Rosso M.-N."/>
            <person name="Henrissat B."/>
            <person name="Hibbett D."/>
            <person name="Martinez A.T."/>
            <person name="Grigoriev I.V."/>
        </authorList>
    </citation>
    <scope>NUCLEOTIDE SEQUENCE</scope>
    <source>
        <strain evidence="1">ATCC 90797</strain>
    </source>
</reference>
<dbReference type="EMBL" id="MU154575">
    <property type="protein sequence ID" value="KAF9494233.1"/>
    <property type="molecule type" value="Genomic_DNA"/>
</dbReference>
<proteinExistence type="predicted"/>
<evidence type="ECO:0000313" key="1">
    <source>
        <dbReference type="EMBL" id="KAF9494233.1"/>
    </source>
</evidence>
<comment type="caution">
    <text evidence="1">The sequence shown here is derived from an EMBL/GenBank/DDBJ whole genome shotgun (WGS) entry which is preliminary data.</text>
</comment>
<dbReference type="AlphaFoldDB" id="A0A9P5ZW42"/>
<accession>A0A9P5ZW42</accession>
<organism evidence="1 2">
    <name type="scientific">Pleurotus eryngii</name>
    <name type="common">Boletus of the steppes</name>
    <dbReference type="NCBI Taxonomy" id="5323"/>
    <lineage>
        <taxon>Eukaryota</taxon>
        <taxon>Fungi</taxon>
        <taxon>Dikarya</taxon>
        <taxon>Basidiomycota</taxon>
        <taxon>Agaricomycotina</taxon>
        <taxon>Agaricomycetes</taxon>
        <taxon>Agaricomycetidae</taxon>
        <taxon>Agaricales</taxon>
        <taxon>Pleurotineae</taxon>
        <taxon>Pleurotaceae</taxon>
        <taxon>Pleurotus</taxon>
    </lineage>
</organism>
<keyword evidence="2" id="KW-1185">Reference proteome</keyword>
<sequence length="193" mass="22074">MVTLYRRIVDFYIASNVHVPPMEQYIIAHRFKLYQLAKATCDGLVNGEDFSWLESVEEYTFITCDCKDEEQDMPDHEVNFGDEEDIAVRGATAVDHIDMSQAVMDVITSGCQKCQNGVIQELHNFSKALQWQVKNQKSKVGGVLTVDSHISWLAWNMPSAQDEARLRKHRKSLIMYSVPVHQLHVLSKAKFIS</sequence>